<dbReference type="PANTHER" id="PTHR46244:SF6">
    <property type="entry name" value="PHOSPHOENOLPYRUVATE-PROTEIN PHOSPHOTRANSFERASE"/>
    <property type="match status" value="1"/>
</dbReference>
<dbReference type="Pfam" id="PF00391">
    <property type="entry name" value="PEP-utilizers"/>
    <property type="match status" value="1"/>
</dbReference>
<dbReference type="PRINTS" id="PR01736">
    <property type="entry name" value="PHPHTRNFRASE"/>
</dbReference>
<keyword evidence="3 10" id="KW-0808">Transferase</keyword>
<evidence type="ECO:0000259" key="8">
    <source>
        <dbReference type="Pfam" id="PF02896"/>
    </source>
</evidence>
<comment type="cofactor">
    <cofactor evidence="1">
        <name>Mg(2+)</name>
        <dbReference type="ChEBI" id="CHEBI:18420"/>
    </cofactor>
</comment>
<dbReference type="PIRSF" id="PIRSF000732">
    <property type="entry name" value="PTS_enzyme_I"/>
    <property type="match status" value="1"/>
</dbReference>
<keyword evidence="10" id="KW-0670">Pyruvate</keyword>
<comment type="similarity">
    <text evidence="2">Belongs to the PEP-utilizing enzyme family.</text>
</comment>
<evidence type="ECO:0000259" key="7">
    <source>
        <dbReference type="Pfam" id="PF00391"/>
    </source>
</evidence>
<dbReference type="SUPFAM" id="SSF47831">
    <property type="entry name" value="Enzyme I of the PEP:sugar phosphotransferase system HPr-binding (sub)domain"/>
    <property type="match status" value="1"/>
</dbReference>
<dbReference type="GO" id="GO:0016301">
    <property type="term" value="F:kinase activity"/>
    <property type="evidence" value="ECO:0007669"/>
    <property type="project" value="UniProtKB-KW"/>
</dbReference>
<dbReference type="GO" id="GO:0008965">
    <property type="term" value="F:phosphoenolpyruvate-protein phosphotransferase activity"/>
    <property type="evidence" value="ECO:0007669"/>
    <property type="project" value="UniProtKB-EC"/>
</dbReference>
<dbReference type="Gene3D" id="3.20.20.60">
    <property type="entry name" value="Phosphoenolpyruvate-binding domains"/>
    <property type="match status" value="1"/>
</dbReference>
<feature type="domain" description="PEP-utilising enzyme C-terminal" evidence="8">
    <location>
        <begin position="246"/>
        <end position="525"/>
    </location>
</feature>
<organism evidence="10">
    <name type="scientific">hydrothermal vent metagenome</name>
    <dbReference type="NCBI Taxonomy" id="652676"/>
    <lineage>
        <taxon>unclassified sequences</taxon>
        <taxon>metagenomes</taxon>
        <taxon>ecological metagenomes</taxon>
    </lineage>
</organism>
<dbReference type="InterPro" id="IPR000121">
    <property type="entry name" value="PEP_util_C"/>
</dbReference>
<dbReference type="GO" id="GO:0046872">
    <property type="term" value="F:metal ion binding"/>
    <property type="evidence" value="ECO:0007669"/>
    <property type="project" value="UniProtKB-KW"/>
</dbReference>
<dbReference type="InterPro" id="IPR036618">
    <property type="entry name" value="PtsI_HPr-bd_sf"/>
</dbReference>
<dbReference type="SUPFAM" id="SSF52009">
    <property type="entry name" value="Phosphohistidine domain"/>
    <property type="match status" value="1"/>
</dbReference>
<evidence type="ECO:0000256" key="2">
    <source>
        <dbReference type="ARBA" id="ARBA00007837"/>
    </source>
</evidence>
<sequence length="535" mass="54744">MPGMIEQSGRPASPGLTEGPVFKLRSLKSATRRARSPKAETALFTAAVRTASDDLKKIAGTADVHAAAILEFQIAMLEDEALSEPVLAAIAEGATAEAAWSQTIGAEIAGYEAAADDYFRARAADLTDIADRVLAALGGEEERTPPAGAILIGPDITPSRFLATNWDSGGGIATEAGSPSSHVAMLARARGVAMVVGLGPIDTAGHARAAIDGGAGTVILSPDAKTVTRLTAQKAEAAKTASAEAGARQNPARTACGTAIEVTINISGPDDLDGLDPAFTDGVGLVRTEFLFKDARAMEDEARQLAAYRKIVGWAKGAPVTIRTVDAGGDKPIPGYTGSGETDPFLGLRGLRLSLTRPDLFRLQLRALARAGAGGPVRIMLPMVTSPHEILAARVHLDAVLAELAAARIDHGTPEFGMMVEVPAAAFTLEDFAVDFASIGSNDLVQYMTASARGSADVAGLGDPGHRAVQIAIRAAVRGAEKGGFPISICGDAAGDPDYLPMLLGAGLRSISVAVSALGRAKLAIGGLDIGAAAP</sequence>
<protein>
    <submittedName>
        <fullName evidence="10">Phosphoenolpyruvate-protein phosphotransferase of PTS system</fullName>
        <ecNumber evidence="10">2.7.3.9</ecNumber>
    </submittedName>
</protein>
<feature type="domain" description="PEP-utilising enzyme mobile" evidence="7">
    <location>
        <begin position="146"/>
        <end position="216"/>
    </location>
</feature>
<keyword evidence="6" id="KW-0460">Magnesium</keyword>
<dbReference type="PANTHER" id="PTHR46244">
    <property type="entry name" value="PHOSPHOENOLPYRUVATE-PROTEIN PHOSPHOTRANSFERASE"/>
    <property type="match status" value="1"/>
</dbReference>
<dbReference type="Pfam" id="PF05524">
    <property type="entry name" value="PEP-utilisers_N"/>
    <property type="match status" value="1"/>
</dbReference>
<feature type="domain" description="Phosphotransferase system enzyme I N-terminal" evidence="9">
    <location>
        <begin position="9"/>
        <end position="122"/>
    </location>
</feature>
<dbReference type="InterPro" id="IPR024692">
    <property type="entry name" value="PTS_EI"/>
</dbReference>
<proteinExistence type="inferred from homology"/>
<dbReference type="InterPro" id="IPR008279">
    <property type="entry name" value="PEP-util_enz_mobile_dom"/>
</dbReference>
<evidence type="ECO:0000256" key="4">
    <source>
        <dbReference type="ARBA" id="ARBA00022723"/>
    </source>
</evidence>
<dbReference type="Pfam" id="PF02896">
    <property type="entry name" value="PEP-utilizers_C"/>
    <property type="match status" value="1"/>
</dbReference>
<keyword evidence="4" id="KW-0479">Metal-binding</keyword>
<keyword evidence="5" id="KW-0418">Kinase</keyword>
<evidence type="ECO:0000256" key="6">
    <source>
        <dbReference type="ARBA" id="ARBA00022842"/>
    </source>
</evidence>
<name>A0A3B0TGQ0_9ZZZZ</name>
<dbReference type="InterPro" id="IPR015813">
    <property type="entry name" value="Pyrv/PenolPyrv_kinase-like_dom"/>
</dbReference>
<evidence type="ECO:0000256" key="5">
    <source>
        <dbReference type="ARBA" id="ARBA00022777"/>
    </source>
</evidence>
<dbReference type="EMBL" id="UOEM01000101">
    <property type="protein sequence ID" value="VAW17118.1"/>
    <property type="molecule type" value="Genomic_DNA"/>
</dbReference>
<evidence type="ECO:0000256" key="1">
    <source>
        <dbReference type="ARBA" id="ARBA00001946"/>
    </source>
</evidence>
<dbReference type="GO" id="GO:0009401">
    <property type="term" value="P:phosphoenolpyruvate-dependent sugar phosphotransferase system"/>
    <property type="evidence" value="ECO:0007669"/>
    <property type="project" value="InterPro"/>
</dbReference>
<dbReference type="Gene3D" id="1.10.274.10">
    <property type="entry name" value="PtsI, HPr-binding domain"/>
    <property type="match status" value="1"/>
</dbReference>
<gene>
    <name evidence="10" type="ORF">MNBD_ALPHA09-1586</name>
</gene>
<dbReference type="EC" id="2.7.3.9" evidence="10"/>
<dbReference type="InterPro" id="IPR008731">
    <property type="entry name" value="PTS_EIN"/>
</dbReference>
<evidence type="ECO:0000256" key="3">
    <source>
        <dbReference type="ARBA" id="ARBA00022679"/>
    </source>
</evidence>
<dbReference type="InterPro" id="IPR050499">
    <property type="entry name" value="PEP-utilizing_PTS_enzyme"/>
</dbReference>
<reference evidence="10" key="1">
    <citation type="submission" date="2018-06" db="EMBL/GenBank/DDBJ databases">
        <authorList>
            <person name="Zhirakovskaya E."/>
        </authorList>
    </citation>
    <scope>NUCLEOTIDE SEQUENCE</scope>
</reference>
<dbReference type="Gene3D" id="3.50.30.10">
    <property type="entry name" value="Phosphohistidine domain"/>
    <property type="match status" value="1"/>
</dbReference>
<dbReference type="SUPFAM" id="SSF51621">
    <property type="entry name" value="Phosphoenolpyruvate/pyruvate domain"/>
    <property type="match status" value="1"/>
</dbReference>
<evidence type="ECO:0000259" key="9">
    <source>
        <dbReference type="Pfam" id="PF05524"/>
    </source>
</evidence>
<dbReference type="AlphaFoldDB" id="A0A3B0TGQ0"/>
<evidence type="ECO:0000313" key="10">
    <source>
        <dbReference type="EMBL" id="VAW17118.1"/>
    </source>
</evidence>
<dbReference type="InterPro" id="IPR040442">
    <property type="entry name" value="Pyrv_kinase-like_dom_sf"/>
</dbReference>
<accession>A0A3B0TGQ0</accession>
<dbReference type="InterPro" id="IPR036637">
    <property type="entry name" value="Phosphohistidine_dom_sf"/>
</dbReference>